<protein>
    <submittedName>
        <fullName evidence="2">Kinase-like domain-containing protein</fullName>
    </submittedName>
</protein>
<dbReference type="PANTHER" id="PTHR36091:SF1">
    <property type="entry name" value="ALTERED INHERITANCE OF MITOCHONDRIA PROTEIN 9, MITOCHONDRIAL"/>
    <property type="match status" value="1"/>
</dbReference>
<gene>
    <name evidence="2" type="ORF">N7493_001085</name>
</gene>
<dbReference type="InterPro" id="IPR051035">
    <property type="entry name" value="Mito_inheritance_9"/>
</dbReference>
<dbReference type="EMBL" id="JAQJAN010000002">
    <property type="protein sequence ID" value="KAJ5737930.1"/>
    <property type="molecule type" value="Genomic_DNA"/>
</dbReference>
<accession>A0AAD6HUG7</accession>
<dbReference type="GO" id="GO:0005739">
    <property type="term" value="C:mitochondrion"/>
    <property type="evidence" value="ECO:0007669"/>
    <property type="project" value="TreeGrafter"/>
</dbReference>
<evidence type="ECO:0000256" key="1">
    <source>
        <dbReference type="SAM" id="MobiDB-lite"/>
    </source>
</evidence>
<keyword evidence="2" id="KW-0808">Transferase</keyword>
<sequence length="279" mass="31503">MASALDLIVAKGDGTVVEGLLGPSGPDIVAYSNAIVDAGLAKLPPTDLEPQSLERHLPFYQGSVETHVQLLKHTRIVLTQMASDTKVKFRLDPMLFHRELQLRHIFVLDEDLTVITGIIDWQSARFEPAFLYSFSTRDFVPKRMETATGSEQKFTETAESRTEEVESKSQSDPNSTEADKSSELLQRSWDTVMSLYVPQISVARATHVGLFPLFRICDDSCYDGALKLQNELAQLRRKGNWLGFSGECPYPQQSDRFLTRHTDRDDLYELVTSMREDLV</sequence>
<comment type="caution">
    <text evidence="2">The sequence shown here is derived from an EMBL/GenBank/DDBJ whole genome shotgun (WGS) entry which is preliminary data.</text>
</comment>
<evidence type="ECO:0000313" key="2">
    <source>
        <dbReference type="EMBL" id="KAJ5737930.1"/>
    </source>
</evidence>
<dbReference type="Proteomes" id="UP001215712">
    <property type="component" value="Unassembled WGS sequence"/>
</dbReference>
<feature type="region of interest" description="Disordered" evidence="1">
    <location>
        <begin position="145"/>
        <end position="182"/>
    </location>
</feature>
<dbReference type="Gene3D" id="3.90.1200.10">
    <property type="match status" value="1"/>
</dbReference>
<organism evidence="2 3">
    <name type="scientific">Penicillium malachiteum</name>
    <dbReference type="NCBI Taxonomy" id="1324776"/>
    <lineage>
        <taxon>Eukaryota</taxon>
        <taxon>Fungi</taxon>
        <taxon>Dikarya</taxon>
        <taxon>Ascomycota</taxon>
        <taxon>Pezizomycotina</taxon>
        <taxon>Eurotiomycetes</taxon>
        <taxon>Eurotiomycetidae</taxon>
        <taxon>Eurotiales</taxon>
        <taxon>Aspergillaceae</taxon>
        <taxon>Penicillium</taxon>
    </lineage>
</organism>
<keyword evidence="2" id="KW-0418">Kinase</keyword>
<name>A0AAD6HUG7_9EURO</name>
<evidence type="ECO:0000313" key="3">
    <source>
        <dbReference type="Proteomes" id="UP001215712"/>
    </source>
</evidence>
<proteinExistence type="predicted"/>
<dbReference type="PANTHER" id="PTHR36091">
    <property type="entry name" value="ALTERED INHERITANCE OF MITOCHONDRIA PROTEIN 9, MITOCHONDRIAL"/>
    <property type="match status" value="1"/>
</dbReference>
<keyword evidence="3" id="KW-1185">Reference proteome</keyword>
<feature type="compositionally biased region" description="Basic and acidic residues" evidence="1">
    <location>
        <begin position="153"/>
        <end position="169"/>
    </location>
</feature>
<dbReference type="AlphaFoldDB" id="A0AAD6HUG7"/>
<dbReference type="GO" id="GO:0016301">
    <property type="term" value="F:kinase activity"/>
    <property type="evidence" value="ECO:0007669"/>
    <property type="project" value="UniProtKB-KW"/>
</dbReference>
<reference evidence="2" key="2">
    <citation type="submission" date="2023-01" db="EMBL/GenBank/DDBJ databases">
        <authorList>
            <person name="Petersen C."/>
        </authorList>
    </citation>
    <scope>NUCLEOTIDE SEQUENCE</scope>
    <source>
        <strain evidence="2">IBT 17514</strain>
    </source>
</reference>
<reference evidence="2" key="1">
    <citation type="journal article" date="2023" name="IMA Fungus">
        <title>Comparative genomic study of the Penicillium genus elucidates a diverse pangenome and 15 lateral gene transfer events.</title>
        <authorList>
            <person name="Petersen C."/>
            <person name="Sorensen T."/>
            <person name="Nielsen M.R."/>
            <person name="Sondergaard T.E."/>
            <person name="Sorensen J.L."/>
            <person name="Fitzpatrick D.A."/>
            <person name="Frisvad J.C."/>
            <person name="Nielsen K.L."/>
        </authorList>
    </citation>
    <scope>NUCLEOTIDE SEQUENCE</scope>
    <source>
        <strain evidence="2">IBT 17514</strain>
    </source>
</reference>